<dbReference type="SMART" id="SM00179">
    <property type="entry name" value="EGF_CA"/>
    <property type="match status" value="1"/>
</dbReference>
<dbReference type="FunFam" id="2.10.25.10:FF:000146">
    <property type="entry name" value="Putative neurogenic locus notch"/>
    <property type="match status" value="1"/>
</dbReference>
<dbReference type="InterPro" id="IPR000742">
    <property type="entry name" value="EGF"/>
</dbReference>
<keyword evidence="8" id="KW-0472">Membrane</keyword>
<evidence type="ECO:0000256" key="6">
    <source>
        <dbReference type="ARBA" id="ARBA00022976"/>
    </source>
</evidence>
<dbReference type="Proteomes" id="UP001279410">
    <property type="component" value="Unassembled WGS sequence"/>
</dbReference>
<evidence type="ECO:0000256" key="3">
    <source>
        <dbReference type="ARBA" id="ARBA00022536"/>
    </source>
</evidence>
<keyword evidence="10" id="KW-0325">Glycoprotein</keyword>
<sequence length="222" mass="24535">MLGRTELGHLRPEKAASNIPDQCSPSPCNARGTVRCEDKKGDFLCHCFAGWTGARCEKANNSLLVTVSEEELSFSSWDACLVVCQWWDSCVSAGKFRLAFQRIDYAPSIPRVIFFAGGHLNSSWIVLAMHHGKAWSCTAAEMQHNQQGHQYWTHIVSGGQWRKVTVSVRVVTEKSQNSKVRLTSSVSAIGAVCTGSPGQVPLSITLASYHPGIDEWRDLEHF</sequence>
<keyword evidence="9 11" id="KW-1015">Disulfide bond</keyword>
<feature type="disulfide bond" evidence="11">
    <location>
        <begin position="47"/>
        <end position="56"/>
    </location>
</feature>
<keyword evidence="5" id="KW-0677">Repeat</keyword>
<dbReference type="PROSITE" id="PS50026">
    <property type="entry name" value="EGF_3"/>
    <property type="match status" value="1"/>
</dbReference>
<evidence type="ECO:0000256" key="2">
    <source>
        <dbReference type="ARBA" id="ARBA00022473"/>
    </source>
</evidence>
<evidence type="ECO:0000256" key="5">
    <source>
        <dbReference type="ARBA" id="ARBA00022737"/>
    </source>
</evidence>
<dbReference type="AlphaFoldDB" id="A0AAD3RIN9"/>
<dbReference type="GO" id="GO:0031017">
    <property type="term" value="P:exocrine pancreas development"/>
    <property type="evidence" value="ECO:0007669"/>
    <property type="project" value="UniProtKB-ARBA"/>
</dbReference>
<evidence type="ECO:0000256" key="9">
    <source>
        <dbReference type="ARBA" id="ARBA00023157"/>
    </source>
</evidence>
<dbReference type="PROSITE" id="PS00010">
    <property type="entry name" value="ASX_HYDROXYL"/>
    <property type="match status" value="1"/>
</dbReference>
<evidence type="ECO:0000256" key="8">
    <source>
        <dbReference type="ARBA" id="ARBA00023136"/>
    </source>
</evidence>
<keyword evidence="2" id="KW-0217">Developmental protein</keyword>
<keyword evidence="3 11" id="KW-0245">EGF-like domain</keyword>
<organism evidence="13 14">
    <name type="scientific">Lates japonicus</name>
    <name type="common">Japanese lates</name>
    <dbReference type="NCBI Taxonomy" id="270547"/>
    <lineage>
        <taxon>Eukaryota</taxon>
        <taxon>Metazoa</taxon>
        <taxon>Chordata</taxon>
        <taxon>Craniata</taxon>
        <taxon>Vertebrata</taxon>
        <taxon>Euteleostomi</taxon>
        <taxon>Actinopterygii</taxon>
        <taxon>Neopterygii</taxon>
        <taxon>Teleostei</taxon>
        <taxon>Neoteleostei</taxon>
        <taxon>Acanthomorphata</taxon>
        <taxon>Carangaria</taxon>
        <taxon>Carangaria incertae sedis</taxon>
        <taxon>Centropomidae</taxon>
        <taxon>Lates</taxon>
    </lineage>
</organism>
<evidence type="ECO:0000256" key="4">
    <source>
        <dbReference type="ARBA" id="ARBA00022692"/>
    </source>
</evidence>
<reference evidence="13" key="1">
    <citation type="submission" date="2022-08" db="EMBL/GenBank/DDBJ databases">
        <title>Genome sequencing of akame (Lates japonicus).</title>
        <authorList>
            <person name="Hashiguchi Y."/>
            <person name="Takahashi H."/>
        </authorList>
    </citation>
    <scope>NUCLEOTIDE SEQUENCE</scope>
    <source>
        <strain evidence="13">Kochi</strain>
    </source>
</reference>
<feature type="disulfide bond" evidence="11">
    <location>
        <begin position="28"/>
        <end position="45"/>
    </location>
</feature>
<feature type="domain" description="EGF-like" evidence="12">
    <location>
        <begin position="19"/>
        <end position="57"/>
    </location>
</feature>
<dbReference type="GO" id="GO:0005509">
    <property type="term" value="F:calcium ion binding"/>
    <property type="evidence" value="ECO:0007669"/>
    <property type="project" value="InterPro"/>
</dbReference>
<evidence type="ECO:0000313" key="13">
    <source>
        <dbReference type="EMBL" id="GLD70578.1"/>
    </source>
</evidence>
<dbReference type="SUPFAM" id="SSF57196">
    <property type="entry name" value="EGF/Laminin"/>
    <property type="match status" value="1"/>
</dbReference>
<dbReference type="Gene3D" id="2.10.25.10">
    <property type="entry name" value="Laminin"/>
    <property type="match status" value="1"/>
</dbReference>
<dbReference type="PROSITE" id="PS01186">
    <property type="entry name" value="EGF_2"/>
    <property type="match status" value="1"/>
</dbReference>
<evidence type="ECO:0000313" key="14">
    <source>
        <dbReference type="Proteomes" id="UP001279410"/>
    </source>
</evidence>
<dbReference type="InterPro" id="IPR000152">
    <property type="entry name" value="EGF-type_Asp/Asn_hydroxyl_site"/>
</dbReference>
<keyword evidence="14" id="KW-1185">Reference proteome</keyword>
<comment type="caution">
    <text evidence="13">The sequence shown here is derived from an EMBL/GenBank/DDBJ whole genome shotgun (WGS) entry which is preliminary data.</text>
</comment>
<dbReference type="Pfam" id="PF00008">
    <property type="entry name" value="EGF"/>
    <property type="match status" value="1"/>
</dbReference>
<keyword evidence="7" id="KW-1133">Transmembrane helix</keyword>
<dbReference type="EMBL" id="BRZM01000383">
    <property type="protein sequence ID" value="GLD70578.1"/>
    <property type="molecule type" value="Genomic_DNA"/>
</dbReference>
<name>A0AAD3RIN9_LATJO</name>
<dbReference type="InterPro" id="IPR001881">
    <property type="entry name" value="EGF-like_Ca-bd_dom"/>
</dbReference>
<dbReference type="GO" id="GO:0007219">
    <property type="term" value="P:Notch signaling pathway"/>
    <property type="evidence" value="ECO:0007669"/>
    <property type="project" value="UniProtKB-KW"/>
</dbReference>
<gene>
    <name evidence="13" type="ORF">AKAME5_002189600</name>
</gene>
<evidence type="ECO:0000256" key="7">
    <source>
        <dbReference type="ARBA" id="ARBA00022989"/>
    </source>
</evidence>
<evidence type="ECO:0000259" key="12">
    <source>
        <dbReference type="PROSITE" id="PS50026"/>
    </source>
</evidence>
<evidence type="ECO:0000256" key="11">
    <source>
        <dbReference type="PROSITE-ProRule" id="PRU00076"/>
    </source>
</evidence>
<dbReference type="GO" id="GO:0016020">
    <property type="term" value="C:membrane"/>
    <property type="evidence" value="ECO:0007669"/>
    <property type="project" value="UniProtKB-SubCell"/>
</dbReference>
<comment type="subcellular location">
    <subcellularLocation>
        <location evidence="1">Membrane</location>
        <topology evidence="1">Single-pass type I membrane protein</topology>
    </subcellularLocation>
</comment>
<comment type="caution">
    <text evidence="11">Lacks conserved residue(s) required for the propagation of feature annotation.</text>
</comment>
<evidence type="ECO:0000256" key="1">
    <source>
        <dbReference type="ARBA" id="ARBA00004479"/>
    </source>
</evidence>
<accession>A0AAD3RIN9</accession>
<keyword evidence="4" id="KW-0812">Transmembrane</keyword>
<keyword evidence="6" id="KW-0914">Notch signaling pathway</keyword>
<dbReference type="PROSITE" id="PS00022">
    <property type="entry name" value="EGF_1"/>
    <property type="match status" value="1"/>
</dbReference>
<dbReference type="CDD" id="cd00054">
    <property type="entry name" value="EGF_CA"/>
    <property type="match status" value="1"/>
</dbReference>
<evidence type="ECO:0000256" key="10">
    <source>
        <dbReference type="ARBA" id="ARBA00023180"/>
    </source>
</evidence>
<proteinExistence type="predicted"/>
<protein>
    <submittedName>
        <fullName evidence="13">Growth arrest-specific protein 6</fullName>
    </submittedName>
</protein>